<dbReference type="Proteomes" id="UP000814033">
    <property type="component" value="Unassembled WGS sequence"/>
</dbReference>
<comment type="caution">
    <text evidence="1">The sequence shown here is derived from an EMBL/GenBank/DDBJ whole genome shotgun (WGS) entry which is preliminary data.</text>
</comment>
<proteinExistence type="predicted"/>
<dbReference type="EMBL" id="MU275844">
    <property type="protein sequence ID" value="KAI0052723.1"/>
    <property type="molecule type" value="Genomic_DNA"/>
</dbReference>
<sequence>MDTHSDDSSVSYLDTVEGEISFFRSLMRSRPVGLHRHFHALSMRTAIYHDTGHYVSVDDIWEKLRGCYDLEAIETLEAEDYESPSSGSSTPRVVASPSPSQNLAAHPHFRKEFALPWDETVDAIMQTRRARGSASPPSPTSPSAPPPRATKGGGTRGRKRGRSKAKRNAGLVGGDSDSSALTQESGDEAVPTPRESVVTMTDGEYGEDEDVEMGESPAPSASARPTRGRGSRGKRGGRGRAAAVASTRGVKRRKR</sequence>
<gene>
    <name evidence="1" type="ORF">FA95DRAFT_1532662</name>
</gene>
<evidence type="ECO:0000313" key="1">
    <source>
        <dbReference type="EMBL" id="KAI0052723.1"/>
    </source>
</evidence>
<accession>A0ACB8S8A1</accession>
<protein>
    <submittedName>
        <fullName evidence="1">Uncharacterized protein</fullName>
    </submittedName>
</protein>
<keyword evidence="2" id="KW-1185">Reference proteome</keyword>
<name>A0ACB8S8A1_9AGAM</name>
<reference evidence="1" key="1">
    <citation type="submission" date="2021-02" db="EMBL/GenBank/DDBJ databases">
        <authorList>
            <consortium name="DOE Joint Genome Institute"/>
            <person name="Ahrendt S."/>
            <person name="Looney B.P."/>
            <person name="Miyauchi S."/>
            <person name="Morin E."/>
            <person name="Drula E."/>
            <person name="Courty P.E."/>
            <person name="Chicoki N."/>
            <person name="Fauchery L."/>
            <person name="Kohler A."/>
            <person name="Kuo A."/>
            <person name="Labutti K."/>
            <person name="Pangilinan J."/>
            <person name="Lipzen A."/>
            <person name="Riley R."/>
            <person name="Andreopoulos W."/>
            <person name="He G."/>
            <person name="Johnson J."/>
            <person name="Barry K.W."/>
            <person name="Grigoriev I.V."/>
            <person name="Nagy L."/>
            <person name="Hibbett D."/>
            <person name="Henrissat B."/>
            <person name="Matheny P.B."/>
            <person name="Labbe J."/>
            <person name="Martin F."/>
        </authorList>
    </citation>
    <scope>NUCLEOTIDE SEQUENCE</scope>
    <source>
        <strain evidence="1">FP105234-sp</strain>
    </source>
</reference>
<organism evidence="1 2">
    <name type="scientific">Auriscalpium vulgare</name>
    <dbReference type="NCBI Taxonomy" id="40419"/>
    <lineage>
        <taxon>Eukaryota</taxon>
        <taxon>Fungi</taxon>
        <taxon>Dikarya</taxon>
        <taxon>Basidiomycota</taxon>
        <taxon>Agaricomycotina</taxon>
        <taxon>Agaricomycetes</taxon>
        <taxon>Russulales</taxon>
        <taxon>Auriscalpiaceae</taxon>
        <taxon>Auriscalpium</taxon>
    </lineage>
</organism>
<evidence type="ECO:0000313" key="2">
    <source>
        <dbReference type="Proteomes" id="UP000814033"/>
    </source>
</evidence>
<reference evidence="1" key="2">
    <citation type="journal article" date="2022" name="New Phytol.">
        <title>Evolutionary transition to the ectomycorrhizal habit in the genomes of a hyperdiverse lineage of mushroom-forming fungi.</title>
        <authorList>
            <person name="Looney B."/>
            <person name="Miyauchi S."/>
            <person name="Morin E."/>
            <person name="Drula E."/>
            <person name="Courty P.E."/>
            <person name="Kohler A."/>
            <person name="Kuo A."/>
            <person name="LaButti K."/>
            <person name="Pangilinan J."/>
            <person name="Lipzen A."/>
            <person name="Riley R."/>
            <person name="Andreopoulos W."/>
            <person name="He G."/>
            <person name="Johnson J."/>
            <person name="Nolan M."/>
            <person name="Tritt A."/>
            <person name="Barry K.W."/>
            <person name="Grigoriev I.V."/>
            <person name="Nagy L.G."/>
            <person name="Hibbett D."/>
            <person name="Henrissat B."/>
            <person name="Matheny P.B."/>
            <person name="Labbe J."/>
            <person name="Martin F.M."/>
        </authorList>
    </citation>
    <scope>NUCLEOTIDE SEQUENCE</scope>
    <source>
        <strain evidence="1">FP105234-sp</strain>
    </source>
</reference>